<dbReference type="Proteomes" id="UP000681967">
    <property type="component" value="Unassembled WGS sequence"/>
</dbReference>
<dbReference type="EMBL" id="CAJNOV010013691">
    <property type="protein sequence ID" value="CAF1530052.1"/>
    <property type="molecule type" value="Genomic_DNA"/>
</dbReference>
<dbReference type="InterPro" id="IPR040581">
    <property type="entry name" value="Thioredoxin_11"/>
</dbReference>
<dbReference type="InterPro" id="IPR048997">
    <property type="entry name" value="Stonustoxin-like_helical"/>
</dbReference>
<dbReference type="PANTHER" id="PTHR31594:SF16">
    <property type="entry name" value="SI:CH211-281L24.3"/>
    <property type="match status" value="1"/>
</dbReference>
<proteinExistence type="predicted"/>
<feature type="domain" description="SNTX MACPF/CDC-like" evidence="3">
    <location>
        <begin position="10"/>
        <end position="176"/>
    </location>
</feature>
<evidence type="ECO:0000313" key="5">
    <source>
        <dbReference type="EMBL" id="CAF4390967.1"/>
    </source>
</evidence>
<feature type="domain" description="SNTX thioredoxin-like" evidence="1">
    <location>
        <begin position="390"/>
        <end position="507"/>
    </location>
</feature>
<evidence type="ECO:0000313" key="4">
    <source>
        <dbReference type="EMBL" id="CAF1530052.1"/>
    </source>
</evidence>
<dbReference type="InterPro" id="IPR052090">
    <property type="entry name" value="Cytolytic_pore-forming_toxin"/>
</dbReference>
<evidence type="ECO:0000313" key="6">
    <source>
        <dbReference type="Proteomes" id="UP000663855"/>
    </source>
</evidence>
<dbReference type="AlphaFoldDB" id="A0A815V548"/>
<evidence type="ECO:0000259" key="2">
    <source>
        <dbReference type="Pfam" id="PF21109"/>
    </source>
</evidence>
<dbReference type="Pfam" id="PF24674">
    <property type="entry name" value="MACPF_SNTX"/>
    <property type="match status" value="1"/>
</dbReference>
<dbReference type="InterPro" id="IPR056072">
    <property type="entry name" value="SNTX_MACPF/CDC-like_dom"/>
</dbReference>
<dbReference type="EMBL" id="CAJOBH010053714">
    <property type="protein sequence ID" value="CAF4390967.1"/>
    <property type="molecule type" value="Genomic_DNA"/>
</dbReference>
<evidence type="ECO:0000259" key="3">
    <source>
        <dbReference type="Pfam" id="PF24674"/>
    </source>
</evidence>
<evidence type="ECO:0008006" key="7">
    <source>
        <dbReference type="Google" id="ProtNLM"/>
    </source>
</evidence>
<name>A0A815V548_9BILA</name>
<sequence length="538" mass="61933">MAVANTSTIEMMALGRPFQLGMLYDSRSDQLIPGITLWDSQLLKTNIDFRPTPTTNYKISKEDTLQEKTHMLGIDANLKISVLAGLIEVSGSAKYIHDRKLTEHQERLTLKYSITTRFEQLTMDHLGKSNAKYTEVFDQKTATHVVTGIMYGAEAFFIFDRTLSSNENRTEVDGHVETMLKKIPKCDILGKCQLDLNDNEKNIAERLTCQFYGDFHLENNPSTFKEAAKLYQELPSLLGTNDEKAVAKKVWLYPLHLLDNAIMKITREISSNLVNMSVTLLDDLYKVETKAKDLMNRVADNIIFRRHIEQLSAFCAHISQLQIDVKRQIIELLPKIRGGTVEEVMLANLFRRINLSPFNKQKLNDWLNLKAKELERVKGFIQILAKEENISTSTFSLDEALSDLNCEFTLCLVIRLMEKNDLFLNEMYRYLNDNTYEQLNQSTTIVHWIDQPTVVELIRRNMRLFLEFAKENNNKENIKFVVDEQYSDNYNMIKGALIILYQNGTPIEFQIPSKPGKPIATNITHESVMLTWSKPTHG</sequence>
<dbReference type="Pfam" id="PF18078">
    <property type="entry name" value="Thioredoxin_11"/>
    <property type="match status" value="1"/>
</dbReference>
<protein>
    <recommendedName>
        <fullName evidence="7">SNTX thioredoxin-like domain-containing protein</fullName>
    </recommendedName>
</protein>
<dbReference type="PANTHER" id="PTHR31594">
    <property type="entry name" value="AIG1-TYPE G DOMAIN-CONTAINING PROTEIN"/>
    <property type="match status" value="1"/>
</dbReference>
<feature type="domain" description="Stonustoxin-like helical" evidence="2">
    <location>
        <begin position="280"/>
        <end position="374"/>
    </location>
</feature>
<accession>A0A815V548</accession>
<feature type="non-terminal residue" evidence="4">
    <location>
        <position position="538"/>
    </location>
</feature>
<dbReference type="Proteomes" id="UP000663855">
    <property type="component" value="Unassembled WGS sequence"/>
</dbReference>
<gene>
    <name evidence="5" type="ORF">BYL167_LOCUS31145</name>
    <name evidence="4" type="ORF">CJN711_LOCUS28981</name>
</gene>
<dbReference type="Pfam" id="PF21109">
    <property type="entry name" value="Stonustoxin_helical"/>
    <property type="match status" value="1"/>
</dbReference>
<organism evidence="4 6">
    <name type="scientific">Rotaria magnacalcarata</name>
    <dbReference type="NCBI Taxonomy" id="392030"/>
    <lineage>
        <taxon>Eukaryota</taxon>
        <taxon>Metazoa</taxon>
        <taxon>Spiralia</taxon>
        <taxon>Gnathifera</taxon>
        <taxon>Rotifera</taxon>
        <taxon>Eurotatoria</taxon>
        <taxon>Bdelloidea</taxon>
        <taxon>Philodinida</taxon>
        <taxon>Philodinidae</taxon>
        <taxon>Rotaria</taxon>
    </lineage>
</organism>
<comment type="caution">
    <text evidence="4">The sequence shown here is derived from an EMBL/GenBank/DDBJ whole genome shotgun (WGS) entry which is preliminary data.</text>
</comment>
<evidence type="ECO:0000259" key="1">
    <source>
        <dbReference type="Pfam" id="PF18078"/>
    </source>
</evidence>
<reference evidence="4" key="1">
    <citation type="submission" date="2021-02" db="EMBL/GenBank/DDBJ databases">
        <authorList>
            <person name="Nowell W R."/>
        </authorList>
    </citation>
    <scope>NUCLEOTIDE SEQUENCE</scope>
</reference>